<dbReference type="RefSeq" id="WP_378800313.1">
    <property type="nucleotide sequence ID" value="NZ_JBHUER010000010.1"/>
</dbReference>
<organism evidence="4 5">
    <name type="scientific">Methylopila henanensis</name>
    <dbReference type="NCBI Taxonomy" id="873516"/>
    <lineage>
        <taxon>Bacteria</taxon>
        <taxon>Pseudomonadati</taxon>
        <taxon>Pseudomonadota</taxon>
        <taxon>Alphaproteobacteria</taxon>
        <taxon>Hyphomicrobiales</taxon>
        <taxon>Methylopilaceae</taxon>
        <taxon>Methylopila</taxon>
    </lineage>
</organism>
<dbReference type="InterPro" id="IPR022998">
    <property type="entry name" value="ThiamineP_synth_TenI"/>
</dbReference>
<feature type="domain" description="Thiamine phosphate synthase/TenI" evidence="3">
    <location>
        <begin position="10"/>
        <end position="185"/>
    </location>
</feature>
<dbReference type="Gene3D" id="3.20.20.70">
    <property type="entry name" value="Aldolase class I"/>
    <property type="match status" value="1"/>
</dbReference>
<reference evidence="5" key="1">
    <citation type="journal article" date="2019" name="Int. J. Syst. Evol. Microbiol.">
        <title>The Global Catalogue of Microorganisms (GCM) 10K type strain sequencing project: providing services to taxonomists for standard genome sequencing and annotation.</title>
        <authorList>
            <consortium name="The Broad Institute Genomics Platform"/>
            <consortium name="The Broad Institute Genome Sequencing Center for Infectious Disease"/>
            <person name="Wu L."/>
            <person name="Ma J."/>
        </authorList>
    </citation>
    <scope>NUCLEOTIDE SEQUENCE [LARGE SCALE GENOMIC DNA]</scope>
    <source>
        <strain evidence="5">KCTC 23707</strain>
    </source>
</reference>
<evidence type="ECO:0000313" key="4">
    <source>
        <dbReference type="EMBL" id="MFD1704245.1"/>
    </source>
</evidence>
<dbReference type="Proteomes" id="UP001597308">
    <property type="component" value="Unassembled WGS sequence"/>
</dbReference>
<dbReference type="Pfam" id="PF02581">
    <property type="entry name" value="TMP-TENI"/>
    <property type="match status" value="1"/>
</dbReference>
<dbReference type="PANTHER" id="PTHR20857:SF23">
    <property type="entry name" value="THIAMINE BIOSYNTHETIC BIFUNCTIONAL ENZYME"/>
    <property type="match status" value="1"/>
</dbReference>
<evidence type="ECO:0000313" key="5">
    <source>
        <dbReference type="Proteomes" id="UP001597308"/>
    </source>
</evidence>
<evidence type="ECO:0000259" key="3">
    <source>
        <dbReference type="Pfam" id="PF02581"/>
    </source>
</evidence>
<comment type="caution">
    <text evidence="4">The sequence shown here is derived from an EMBL/GenBank/DDBJ whole genome shotgun (WGS) entry which is preliminary data.</text>
</comment>
<dbReference type="InterPro" id="IPR036206">
    <property type="entry name" value="ThiamineP_synth_sf"/>
</dbReference>
<evidence type="ECO:0000256" key="2">
    <source>
        <dbReference type="ARBA" id="ARBA00022977"/>
    </source>
</evidence>
<gene>
    <name evidence="4" type="ORF">ACFSCV_14660</name>
</gene>
<dbReference type="InterPro" id="IPR013785">
    <property type="entry name" value="Aldolase_TIM"/>
</dbReference>
<evidence type="ECO:0000256" key="1">
    <source>
        <dbReference type="ARBA" id="ARBA00004948"/>
    </source>
</evidence>
<keyword evidence="5" id="KW-1185">Reference proteome</keyword>
<dbReference type="EMBL" id="JBHUER010000010">
    <property type="protein sequence ID" value="MFD1704245.1"/>
    <property type="molecule type" value="Genomic_DNA"/>
</dbReference>
<dbReference type="CDD" id="cd00564">
    <property type="entry name" value="TMP_TenI"/>
    <property type="match status" value="1"/>
</dbReference>
<keyword evidence="2" id="KW-0784">Thiamine biosynthesis</keyword>
<proteinExistence type="predicted"/>
<sequence length="215" mass="21733">MTDDASAPRLMLVTPELAETEAFLPVLEAALAAGDVAAVAIRLAPADDRARIARAKPLIAAAQGAGAAALIAGEGVEDIVGKSGADGVHVVGEVATAEAVERFQPEKIVGAAVSRSRDEAMTAGERGADYVLFGMAENGAAWSAEQTLERVAWWVPIFETPCVGFAGSLDDVAALAATGVEFVGLGDAVWRHEAGPAAAVAAAHAAISLARAPTP</sequence>
<accession>A0ABW4KDP6</accession>
<protein>
    <submittedName>
        <fullName evidence="4">Thiamine phosphate synthase</fullName>
    </submittedName>
</protein>
<comment type="pathway">
    <text evidence="1">Cofactor biosynthesis; thiamine diphosphate biosynthesis.</text>
</comment>
<dbReference type="SUPFAM" id="SSF51391">
    <property type="entry name" value="Thiamin phosphate synthase"/>
    <property type="match status" value="1"/>
</dbReference>
<name>A0ABW4KDP6_9HYPH</name>
<dbReference type="PANTHER" id="PTHR20857">
    <property type="entry name" value="THIAMINE-PHOSPHATE PYROPHOSPHORYLASE"/>
    <property type="match status" value="1"/>
</dbReference>